<dbReference type="PANTHER" id="PTHR43326:SF1">
    <property type="entry name" value="METHIONINE--TRNA LIGASE, MITOCHONDRIAL"/>
    <property type="match status" value="1"/>
</dbReference>
<dbReference type="GeneID" id="30199994"/>
<dbReference type="CDD" id="cd00814">
    <property type="entry name" value="MetRS_core"/>
    <property type="match status" value="1"/>
</dbReference>
<comment type="catalytic activity">
    <reaction evidence="10">
        <text>tRNA(Met) + L-methionine + ATP = L-methionyl-tRNA(Met) + AMP + diphosphate</text>
        <dbReference type="Rhea" id="RHEA:13481"/>
        <dbReference type="Rhea" id="RHEA-COMP:9667"/>
        <dbReference type="Rhea" id="RHEA-COMP:9698"/>
        <dbReference type="ChEBI" id="CHEBI:30616"/>
        <dbReference type="ChEBI" id="CHEBI:33019"/>
        <dbReference type="ChEBI" id="CHEBI:57844"/>
        <dbReference type="ChEBI" id="CHEBI:78442"/>
        <dbReference type="ChEBI" id="CHEBI:78530"/>
        <dbReference type="ChEBI" id="CHEBI:456215"/>
        <dbReference type="EC" id="6.1.1.10"/>
    </reaction>
</comment>
<evidence type="ECO:0000259" key="13">
    <source>
        <dbReference type="Pfam" id="PF09334"/>
    </source>
</evidence>
<evidence type="ECO:0000256" key="2">
    <source>
        <dbReference type="ARBA" id="ARBA00005594"/>
    </source>
</evidence>
<sequence length="532" mass="60841">MLKRALTPRVLKRFSSTSSSKPFYISTPIFYPNAAPHLGHLYSMVLCDVRNRWEKLRGNESYFTTGTDEHGLKIQEAAEKKGIPPKEFVDQLSLVFKNLAQLSNIGYDRFIRTTDQDHLKAVEHFWSVLKDKGYIYLGNHHGYYSVSDEAFYTKTQLFEKDDKLYSKESGSEVKPFSEENYFFKLSAFKDDLIKIIETNPKFIIPESRSIEVLNILKTEELQDLSISRPSSRLRWGITVPGDESQKIYVWIDALVNYITYAGYPSLGKKWPATHLIGKDITRFHCIYWPALLLAAGVEIPQQIVVHGHWIADGFKMSKSRGNVVDPILMAEYYDCDVLRLFLCENSVLSSDNNFSEKKLFSTRSLLTDKFGNLIIRCCAKKFNAERAISSSQEFDYTKLDQSTQNLLNELKNNVNKLYSEMDPKMSDFKTASAIQDIWNVIGQANHLVETSAPWAKEGEEQDIIIYSALEAARVCSILIQPFMPTLSKKFLDRMGVEKTGVEYAKFGADLSYGKGINRSGDVPLLRIKMREI</sequence>
<dbReference type="GO" id="GO:0005739">
    <property type="term" value="C:mitochondrion"/>
    <property type="evidence" value="ECO:0007669"/>
    <property type="project" value="EnsemblFungi"/>
</dbReference>
<dbReference type="InterPro" id="IPR023457">
    <property type="entry name" value="Met-tRNA_synth_2"/>
</dbReference>
<protein>
    <recommendedName>
        <fullName evidence="11">Probable methionine--tRNA ligase, mitochondrial</fullName>
        <ecNumber evidence="3">6.1.1.10</ecNumber>
    </recommendedName>
    <alternativeName>
        <fullName evidence="9">Methionyl-tRNA synthetase</fullName>
    </alternativeName>
</protein>
<evidence type="ECO:0000256" key="8">
    <source>
        <dbReference type="ARBA" id="ARBA00023146"/>
    </source>
</evidence>
<evidence type="ECO:0000259" key="14">
    <source>
        <dbReference type="Pfam" id="PF19303"/>
    </source>
</evidence>
<keyword evidence="16" id="KW-1185">Reference proteome</keyword>
<dbReference type="InterPro" id="IPR001412">
    <property type="entry name" value="aa-tRNA-synth_I_CS"/>
</dbReference>
<dbReference type="PRINTS" id="PR01041">
    <property type="entry name" value="TRNASYNTHMET"/>
</dbReference>
<dbReference type="RefSeq" id="XP_019037925.1">
    <property type="nucleotide sequence ID" value="XM_019182748.1"/>
</dbReference>
<dbReference type="EMBL" id="KV454211">
    <property type="protein sequence ID" value="ODQ58718.1"/>
    <property type="molecule type" value="Genomic_DNA"/>
</dbReference>
<evidence type="ECO:0000313" key="15">
    <source>
        <dbReference type="EMBL" id="ODQ58718.1"/>
    </source>
</evidence>
<dbReference type="InterPro" id="IPR009080">
    <property type="entry name" value="tRNAsynth_Ia_anticodon-bd"/>
</dbReference>
<feature type="domain" description="Methionyl-tRNA synthetase anticodon-binding" evidence="14">
    <location>
        <begin position="401"/>
        <end position="499"/>
    </location>
</feature>
<evidence type="ECO:0000256" key="7">
    <source>
        <dbReference type="ARBA" id="ARBA00022917"/>
    </source>
</evidence>
<evidence type="ECO:0000256" key="6">
    <source>
        <dbReference type="ARBA" id="ARBA00022840"/>
    </source>
</evidence>
<dbReference type="InterPro" id="IPR014729">
    <property type="entry name" value="Rossmann-like_a/b/a_fold"/>
</dbReference>
<dbReference type="InterPro" id="IPR015413">
    <property type="entry name" value="Methionyl/Leucyl_tRNA_Synth"/>
</dbReference>
<dbReference type="GO" id="GO:0004825">
    <property type="term" value="F:methionine-tRNA ligase activity"/>
    <property type="evidence" value="ECO:0007669"/>
    <property type="project" value="UniProtKB-EC"/>
</dbReference>
<keyword evidence="6 12" id="KW-0067">ATP-binding</keyword>
<dbReference type="Gene3D" id="1.10.730.10">
    <property type="entry name" value="Isoleucyl-tRNA Synthetase, Domain 1"/>
    <property type="match status" value="1"/>
</dbReference>
<dbReference type="FunFam" id="2.170.220.10:FF:000001">
    <property type="entry name" value="methionine--tRNA ligase, mitochondrial"/>
    <property type="match status" value="1"/>
</dbReference>
<evidence type="ECO:0000256" key="11">
    <source>
        <dbReference type="ARBA" id="ARBA00068817"/>
    </source>
</evidence>
<organism evidence="15 16">
    <name type="scientific">Wickerhamomyces anomalus (strain ATCC 58044 / CBS 1984 / NCYC 433 / NRRL Y-366-8)</name>
    <name type="common">Yeast</name>
    <name type="synonym">Hansenula anomala</name>
    <dbReference type="NCBI Taxonomy" id="683960"/>
    <lineage>
        <taxon>Eukaryota</taxon>
        <taxon>Fungi</taxon>
        <taxon>Dikarya</taxon>
        <taxon>Ascomycota</taxon>
        <taxon>Saccharomycotina</taxon>
        <taxon>Saccharomycetes</taxon>
        <taxon>Phaffomycetales</taxon>
        <taxon>Wickerhamomycetaceae</taxon>
        <taxon>Wickerhamomyces</taxon>
    </lineage>
</organism>
<comment type="subcellular location">
    <subcellularLocation>
        <location evidence="1">Cytoplasm</location>
    </subcellularLocation>
</comment>
<dbReference type="InterPro" id="IPR041872">
    <property type="entry name" value="Anticodon_Met"/>
</dbReference>
<dbReference type="AlphaFoldDB" id="A0A1E3P055"/>
<evidence type="ECO:0000256" key="4">
    <source>
        <dbReference type="ARBA" id="ARBA00022598"/>
    </source>
</evidence>
<evidence type="ECO:0000313" key="16">
    <source>
        <dbReference type="Proteomes" id="UP000094112"/>
    </source>
</evidence>
<dbReference type="OrthoDB" id="24670at2759"/>
<dbReference type="EC" id="6.1.1.10" evidence="3"/>
<evidence type="ECO:0000256" key="3">
    <source>
        <dbReference type="ARBA" id="ARBA00012838"/>
    </source>
</evidence>
<keyword evidence="4 12" id="KW-0436">Ligase</keyword>
<dbReference type="SUPFAM" id="SSF47323">
    <property type="entry name" value="Anticodon-binding domain of a subclass of class I aminoacyl-tRNA synthetases"/>
    <property type="match status" value="1"/>
</dbReference>
<evidence type="ECO:0000256" key="5">
    <source>
        <dbReference type="ARBA" id="ARBA00022741"/>
    </source>
</evidence>
<dbReference type="Gene3D" id="2.170.220.10">
    <property type="match status" value="1"/>
</dbReference>
<comment type="similarity">
    <text evidence="2 12">Belongs to the class-I aminoacyl-tRNA synthetase family.</text>
</comment>
<dbReference type="Proteomes" id="UP000094112">
    <property type="component" value="Unassembled WGS sequence"/>
</dbReference>
<evidence type="ECO:0000256" key="12">
    <source>
        <dbReference type="RuleBase" id="RU363039"/>
    </source>
</evidence>
<evidence type="ECO:0000256" key="1">
    <source>
        <dbReference type="ARBA" id="ARBA00004496"/>
    </source>
</evidence>
<keyword evidence="8 12" id="KW-0030">Aminoacyl-tRNA synthetase</keyword>
<gene>
    <name evidence="15" type="ORF">WICANDRAFT_54804</name>
</gene>
<accession>A0A1E3P055</accession>
<feature type="domain" description="Methionyl/Leucyl tRNA synthetase" evidence="13">
    <location>
        <begin position="24"/>
        <end position="377"/>
    </location>
</feature>
<dbReference type="Gene3D" id="3.40.50.620">
    <property type="entry name" value="HUPs"/>
    <property type="match status" value="1"/>
</dbReference>
<dbReference type="NCBIfam" id="TIGR00398">
    <property type="entry name" value="metG"/>
    <property type="match status" value="1"/>
</dbReference>
<dbReference type="Pfam" id="PF09334">
    <property type="entry name" value="tRNA-synt_1g"/>
    <property type="match status" value="1"/>
</dbReference>
<dbReference type="InterPro" id="IPR033911">
    <property type="entry name" value="MetRS_core"/>
</dbReference>
<dbReference type="GO" id="GO:0006431">
    <property type="term" value="P:methionyl-tRNA aminoacylation"/>
    <property type="evidence" value="ECO:0007669"/>
    <property type="project" value="EnsemblFungi"/>
</dbReference>
<reference evidence="15 16" key="1">
    <citation type="journal article" date="2016" name="Proc. Natl. Acad. Sci. U.S.A.">
        <title>Comparative genomics of biotechnologically important yeasts.</title>
        <authorList>
            <person name="Riley R."/>
            <person name="Haridas S."/>
            <person name="Wolfe K.H."/>
            <person name="Lopes M.R."/>
            <person name="Hittinger C.T."/>
            <person name="Goeker M."/>
            <person name="Salamov A.A."/>
            <person name="Wisecaver J.H."/>
            <person name="Long T.M."/>
            <person name="Calvey C.H."/>
            <person name="Aerts A.L."/>
            <person name="Barry K.W."/>
            <person name="Choi C."/>
            <person name="Clum A."/>
            <person name="Coughlan A.Y."/>
            <person name="Deshpande S."/>
            <person name="Douglass A.P."/>
            <person name="Hanson S.J."/>
            <person name="Klenk H.-P."/>
            <person name="LaButti K.M."/>
            <person name="Lapidus A."/>
            <person name="Lindquist E.A."/>
            <person name="Lipzen A.M."/>
            <person name="Meier-Kolthoff J.P."/>
            <person name="Ohm R.A."/>
            <person name="Otillar R.P."/>
            <person name="Pangilinan J.L."/>
            <person name="Peng Y."/>
            <person name="Rokas A."/>
            <person name="Rosa C.A."/>
            <person name="Scheuner C."/>
            <person name="Sibirny A.A."/>
            <person name="Slot J.C."/>
            <person name="Stielow J.B."/>
            <person name="Sun H."/>
            <person name="Kurtzman C.P."/>
            <person name="Blackwell M."/>
            <person name="Grigoriev I.V."/>
            <person name="Jeffries T.W."/>
        </authorList>
    </citation>
    <scope>NUCLEOTIDE SEQUENCE [LARGE SCALE GENOMIC DNA]</scope>
    <source>
        <strain evidence="16">ATCC 58044 / CBS 1984 / NCYC 433 / NRRL Y-366-8</strain>
    </source>
</reference>
<evidence type="ECO:0000256" key="9">
    <source>
        <dbReference type="ARBA" id="ARBA00030904"/>
    </source>
</evidence>
<dbReference type="GO" id="GO:0005524">
    <property type="term" value="F:ATP binding"/>
    <property type="evidence" value="ECO:0007669"/>
    <property type="project" value="UniProtKB-KW"/>
</dbReference>
<keyword evidence="7 12" id="KW-0648">Protein biosynthesis</keyword>
<dbReference type="SUPFAM" id="SSF52374">
    <property type="entry name" value="Nucleotidylyl transferase"/>
    <property type="match status" value="1"/>
</dbReference>
<proteinExistence type="inferred from homology"/>
<dbReference type="PANTHER" id="PTHR43326">
    <property type="entry name" value="METHIONYL-TRNA SYNTHETASE"/>
    <property type="match status" value="1"/>
</dbReference>
<name>A0A1E3P055_WICAA</name>
<dbReference type="InterPro" id="IPR014758">
    <property type="entry name" value="Met-tRNA_synth"/>
</dbReference>
<keyword evidence="5 12" id="KW-0547">Nucleotide-binding</keyword>
<dbReference type="STRING" id="683960.A0A1E3P055"/>
<evidence type="ECO:0000256" key="10">
    <source>
        <dbReference type="ARBA" id="ARBA00047364"/>
    </source>
</evidence>
<dbReference type="Pfam" id="PF19303">
    <property type="entry name" value="Anticodon_3"/>
    <property type="match status" value="1"/>
</dbReference>
<dbReference type="PROSITE" id="PS00178">
    <property type="entry name" value="AA_TRNA_LIGASE_I"/>
    <property type="match status" value="1"/>
</dbReference>